<dbReference type="Proteomes" id="UP000677228">
    <property type="component" value="Unassembled WGS sequence"/>
</dbReference>
<sequence>MSVGTLSLLNGADPLLDSVLRKTGYALTGAFVIGLAAYAGYRAATPPKYLVTNRHPESNEQVSKYDRKISDSAVSIIDVCK</sequence>
<keyword evidence="1" id="KW-0472">Membrane</keyword>
<gene>
    <name evidence="2" type="ORF">OVA965_LOCUS32730</name>
    <name evidence="3" type="ORF">TMI583_LOCUS33592</name>
</gene>
<dbReference type="EMBL" id="CAJOBA010047498">
    <property type="protein sequence ID" value="CAF4201754.1"/>
    <property type="molecule type" value="Genomic_DNA"/>
</dbReference>
<evidence type="ECO:0000313" key="4">
    <source>
        <dbReference type="Proteomes" id="UP000677228"/>
    </source>
</evidence>
<feature type="transmembrane region" description="Helical" evidence="1">
    <location>
        <begin position="23"/>
        <end position="41"/>
    </location>
</feature>
<dbReference type="EMBL" id="CAJNOK010025788">
    <property type="protein sequence ID" value="CAF1394392.1"/>
    <property type="molecule type" value="Genomic_DNA"/>
</dbReference>
<dbReference type="Proteomes" id="UP000682733">
    <property type="component" value="Unassembled WGS sequence"/>
</dbReference>
<keyword evidence="1" id="KW-0812">Transmembrane</keyword>
<proteinExistence type="predicted"/>
<evidence type="ECO:0000256" key="1">
    <source>
        <dbReference type="SAM" id="Phobius"/>
    </source>
</evidence>
<reference evidence="2" key="1">
    <citation type="submission" date="2021-02" db="EMBL/GenBank/DDBJ databases">
        <authorList>
            <person name="Nowell W R."/>
        </authorList>
    </citation>
    <scope>NUCLEOTIDE SEQUENCE</scope>
</reference>
<organism evidence="2 4">
    <name type="scientific">Didymodactylos carnosus</name>
    <dbReference type="NCBI Taxonomy" id="1234261"/>
    <lineage>
        <taxon>Eukaryota</taxon>
        <taxon>Metazoa</taxon>
        <taxon>Spiralia</taxon>
        <taxon>Gnathifera</taxon>
        <taxon>Rotifera</taxon>
        <taxon>Eurotatoria</taxon>
        <taxon>Bdelloidea</taxon>
        <taxon>Philodinida</taxon>
        <taxon>Philodinidae</taxon>
        <taxon>Didymodactylos</taxon>
    </lineage>
</organism>
<dbReference type="AlphaFoldDB" id="A0A8S2F8S4"/>
<accession>A0A8S2F8S4</accession>
<evidence type="ECO:0000313" key="3">
    <source>
        <dbReference type="EMBL" id="CAF4201754.1"/>
    </source>
</evidence>
<keyword evidence="1" id="KW-1133">Transmembrane helix</keyword>
<protein>
    <submittedName>
        <fullName evidence="2">Uncharacterized protein</fullName>
    </submittedName>
</protein>
<comment type="caution">
    <text evidence="2">The sequence shown here is derived from an EMBL/GenBank/DDBJ whole genome shotgun (WGS) entry which is preliminary data.</text>
</comment>
<evidence type="ECO:0000313" key="2">
    <source>
        <dbReference type="EMBL" id="CAF1394392.1"/>
    </source>
</evidence>
<name>A0A8S2F8S4_9BILA</name>